<keyword evidence="1" id="KW-0678">Repressor</keyword>
<evidence type="ECO:0000313" key="8">
    <source>
        <dbReference type="Proteomes" id="UP000481583"/>
    </source>
</evidence>
<feature type="DNA-binding region" description="H-T-H motif" evidence="5">
    <location>
        <begin position="34"/>
        <end position="53"/>
    </location>
</feature>
<dbReference type="RefSeq" id="WP_165241094.1">
    <property type="nucleotide sequence ID" value="NZ_JAAKZV010000161.1"/>
</dbReference>
<dbReference type="PRINTS" id="PR00455">
    <property type="entry name" value="HTHTETR"/>
</dbReference>
<accession>A0A6G4U7S7</accession>
<dbReference type="SUPFAM" id="SSF48498">
    <property type="entry name" value="Tetracyclin repressor-like, C-terminal domain"/>
    <property type="match status" value="1"/>
</dbReference>
<evidence type="ECO:0000256" key="1">
    <source>
        <dbReference type="ARBA" id="ARBA00022491"/>
    </source>
</evidence>
<dbReference type="Proteomes" id="UP000481583">
    <property type="component" value="Unassembled WGS sequence"/>
</dbReference>
<feature type="domain" description="HTH tetR-type" evidence="6">
    <location>
        <begin position="11"/>
        <end position="71"/>
    </location>
</feature>
<dbReference type="SUPFAM" id="SSF46689">
    <property type="entry name" value="Homeodomain-like"/>
    <property type="match status" value="1"/>
</dbReference>
<evidence type="ECO:0000313" key="7">
    <source>
        <dbReference type="EMBL" id="NGN67766.1"/>
    </source>
</evidence>
<dbReference type="InterPro" id="IPR009057">
    <property type="entry name" value="Homeodomain-like_sf"/>
</dbReference>
<evidence type="ECO:0000256" key="4">
    <source>
        <dbReference type="ARBA" id="ARBA00023163"/>
    </source>
</evidence>
<dbReference type="Gene3D" id="1.10.357.10">
    <property type="entry name" value="Tetracycline Repressor, domain 2"/>
    <property type="match status" value="1"/>
</dbReference>
<evidence type="ECO:0000256" key="5">
    <source>
        <dbReference type="PROSITE-ProRule" id="PRU00335"/>
    </source>
</evidence>
<keyword evidence="3 5" id="KW-0238">DNA-binding</keyword>
<comment type="caution">
    <text evidence="7">The sequence shown here is derived from an EMBL/GenBank/DDBJ whole genome shotgun (WGS) entry which is preliminary data.</text>
</comment>
<evidence type="ECO:0000256" key="3">
    <source>
        <dbReference type="ARBA" id="ARBA00023125"/>
    </source>
</evidence>
<keyword evidence="8" id="KW-1185">Reference proteome</keyword>
<dbReference type="AlphaFoldDB" id="A0A6G4U7S7"/>
<evidence type="ECO:0000259" key="6">
    <source>
        <dbReference type="PROSITE" id="PS50977"/>
    </source>
</evidence>
<dbReference type="GO" id="GO:0003677">
    <property type="term" value="F:DNA binding"/>
    <property type="evidence" value="ECO:0007669"/>
    <property type="project" value="UniProtKB-UniRule"/>
</dbReference>
<evidence type="ECO:0000256" key="2">
    <source>
        <dbReference type="ARBA" id="ARBA00023015"/>
    </source>
</evidence>
<proteinExistence type="predicted"/>
<dbReference type="InterPro" id="IPR001647">
    <property type="entry name" value="HTH_TetR"/>
</dbReference>
<keyword evidence="4" id="KW-0804">Transcription</keyword>
<name>A0A6G4U7S7_9ACTN</name>
<dbReference type="EMBL" id="JAAKZV010000161">
    <property type="protein sequence ID" value="NGN67766.1"/>
    <property type="molecule type" value="Genomic_DNA"/>
</dbReference>
<dbReference type="PANTHER" id="PTHR47506">
    <property type="entry name" value="TRANSCRIPTIONAL REGULATORY PROTEIN"/>
    <property type="match status" value="1"/>
</dbReference>
<keyword evidence="2" id="KW-0805">Transcription regulation</keyword>
<organism evidence="7 8">
    <name type="scientific">Streptomyces coryli</name>
    <dbReference type="NCBI Taxonomy" id="1128680"/>
    <lineage>
        <taxon>Bacteria</taxon>
        <taxon>Bacillati</taxon>
        <taxon>Actinomycetota</taxon>
        <taxon>Actinomycetes</taxon>
        <taxon>Kitasatosporales</taxon>
        <taxon>Streptomycetaceae</taxon>
        <taxon>Streptomyces</taxon>
    </lineage>
</organism>
<gene>
    <name evidence="7" type="ORF">G5C51_28180</name>
</gene>
<dbReference type="InterPro" id="IPR039538">
    <property type="entry name" value="BetI_C"/>
</dbReference>
<dbReference type="Pfam" id="PF00440">
    <property type="entry name" value="TetR_N"/>
    <property type="match status" value="1"/>
</dbReference>
<dbReference type="PROSITE" id="PS50977">
    <property type="entry name" value="HTH_TETR_2"/>
    <property type="match status" value="1"/>
</dbReference>
<dbReference type="Pfam" id="PF13977">
    <property type="entry name" value="TetR_C_6"/>
    <property type="match status" value="1"/>
</dbReference>
<protein>
    <submittedName>
        <fullName evidence="7">TetR/AcrR family transcriptional regulator</fullName>
    </submittedName>
</protein>
<reference evidence="7 8" key="1">
    <citation type="submission" date="2020-02" db="EMBL/GenBank/DDBJ databases">
        <title>Whole-genome analyses of novel actinobacteria.</title>
        <authorList>
            <person name="Sahin N."/>
        </authorList>
    </citation>
    <scope>NUCLEOTIDE SEQUENCE [LARGE SCALE GENOMIC DNA]</scope>
    <source>
        <strain evidence="7 8">A7024</strain>
    </source>
</reference>
<dbReference type="PANTHER" id="PTHR47506:SF6">
    <property type="entry name" value="HTH-TYPE TRANSCRIPTIONAL REPRESSOR NEMR"/>
    <property type="match status" value="1"/>
</dbReference>
<sequence length="208" mass="23128">MARRGPYAKGVAKREEILDKALELVASAGYSRTTVRELAEAVGLSQTGLLHYFGSKEELFKEILRRRDELDRRTFGFDPEAGGGPVDVPDGTVRLVAHNAQVPGLVQLYSRFASEAAEAGHPAHEFFGERYLLARRTFTEGVERMRQAGELPQDLDAERLATLALALMDGLQMQWMYDPEVDMADHLAHFWGLITGRGEDGAARRESP</sequence>
<dbReference type="InterPro" id="IPR036271">
    <property type="entry name" value="Tet_transcr_reg_TetR-rel_C_sf"/>
</dbReference>